<dbReference type="OrthoDB" id="1101576at2759"/>
<keyword evidence="2" id="KW-1185">Reference proteome</keyword>
<name>A0A8K0JUI5_LADFU</name>
<proteinExistence type="predicted"/>
<sequence length="247" mass="28242">MKWLKMCEDSLCGYLKTSRFSIQLDESTLLRNEALLLTYENQYFMHALDEFFKEKEIPLGNILSIATDGAPAMVGRYRGFLAYLKKEVPNAFTVHSIIHRQHLVAKNLSARLHNSLQCVIKAINTIRSKSLNDRLFKQLFIENNEEFNRLLLHTEVRWLSKGACLDRFYKLFNSVLEFLKDKHDALRSNLIQSKIALSRILRNFVFHEEAAEADEDVASFGETVVGIGPINSPSPPPACSAILVLLR</sequence>
<reference evidence="1" key="2">
    <citation type="submission" date="2017-10" db="EMBL/GenBank/DDBJ databases">
        <title>Ladona fulva Genome sequencing and assembly.</title>
        <authorList>
            <person name="Murali S."/>
            <person name="Richards S."/>
            <person name="Bandaranaike D."/>
            <person name="Bellair M."/>
            <person name="Blankenburg K."/>
            <person name="Chao H."/>
            <person name="Dinh H."/>
            <person name="Doddapaneni H."/>
            <person name="Dugan-Rocha S."/>
            <person name="Elkadiri S."/>
            <person name="Gnanaolivu R."/>
            <person name="Hernandez B."/>
            <person name="Skinner E."/>
            <person name="Javaid M."/>
            <person name="Lee S."/>
            <person name="Li M."/>
            <person name="Ming W."/>
            <person name="Munidasa M."/>
            <person name="Muniz J."/>
            <person name="Nguyen L."/>
            <person name="Hughes D."/>
            <person name="Osuji N."/>
            <person name="Pu L.-L."/>
            <person name="Puazo M."/>
            <person name="Qu C."/>
            <person name="Quiroz J."/>
            <person name="Raj R."/>
            <person name="Weissenberger G."/>
            <person name="Xin Y."/>
            <person name="Zou X."/>
            <person name="Han Y."/>
            <person name="Worley K."/>
            <person name="Muzny D."/>
            <person name="Gibbs R."/>
        </authorList>
    </citation>
    <scope>NUCLEOTIDE SEQUENCE</scope>
    <source>
        <strain evidence="1">Sampled in the wild</strain>
    </source>
</reference>
<evidence type="ECO:0000313" key="1">
    <source>
        <dbReference type="EMBL" id="KAG8222087.1"/>
    </source>
</evidence>
<dbReference type="EMBL" id="KZ308122">
    <property type="protein sequence ID" value="KAG8222087.1"/>
    <property type="molecule type" value="Genomic_DNA"/>
</dbReference>
<protein>
    <recommendedName>
        <fullName evidence="3">SCAN domain-containing protein 3</fullName>
    </recommendedName>
</protein>
<dbReference type="PANTHER" id="PTHR45913">
    <property type="entry name" value="EPM2A-INTERACTING PROTEIN 1"/>
    <property type="match status" value="1"/>
</dbReference>
<accession>A0A8K0JUI5</accession>
<dbReference type="PANTHER" id="PTHR45913:SF22">
    <property type="entry name" value="SCAN BOX DOMAIN-CONTAINING PROTEIN"/>
    <property type="match status" value="1"/>
</dbReference>
<dbReference type="AlphaFoldDB" id="A0A8K0JUI5"/>
<organism evidence="1 2">
    <name type="scientific">Ladona fulva</name>
    <name type="common">Scarce chaser dragonfly</name>
    <name type="synonym">Libellula fulva</name>
    <dbReference type="NCBI Taxonomy" id="123851"/>
    <lineage>
        <taxon>Eukaryota</taxon>
        <taxon>Metazoa</taxon>
        <taxon>Ecdysozoa</taxon>
        <taxon>Arthropoda</taxon>
        <taxon>Hexapoda</taxon>
        <taxon>Insecta</taxon>
        <taxon>Pterygota</taxon>
        <taxon>Palaeoptera</taxon>
        <taxon>Odonata</taxon>
        <taxon>Epiprocta</taxon>
        <taxon>Anisoptera</taxon>
        <taxon>Libelluloidea</taxon>
        <taxon>Libellulidae</taxon>
        <taxon>Ladona</taxon>
    </lineage>
</organism>
<comment type="caution">
    <text evidence="1">The sequence shown here is derived from an EMBL/GenBank/DDBJ whole genome shotgun (WGS) entry which is preliminary data.</text>
</comment>
<reference evidence="1" key="1">
    <citation type="submission" date="2013-04" db="EMBL/GenBank/DDBJ databases">
        <authorList>
            <person name="Qu J."/>
            <person name="Murali S.C."/>
            <person name="Bandaranaike D."/>
            <person name="Bellair M."/>
            <person name="Blankenburg K."/>
            <person name="Chao H."/>
            <person name="Dinh H."/>
            <person name="Doddapaneni H."/>
            <person name="Downs B."/>
            <person name="Dugan-Rocha S."/>
            <person name="Elkadiri S."/>
            <person name="Gnanaolivu R.D."/>
            <person name="Hernandez B."/>
            <person name="Javaid M."/>
            <person name="Jayaseelan J.C."/>
            <person name="Lee S."/>
            <person name="Li M."/>
            <person name="Ming W."/>
            <person name="Munidasa M."/>
            <person name="Muniz J."/>
            <person name="Nguyen L."/>
            <person name="Ongeri F."/>
            <person name="Osuji N."/>
            <person name="Pu L.-L."/>
            <person name="Puazo M."/>
            <person name="Qu C."/>
            <person name="Quiroz J."/>
            <person name="Raj R."/>
            <person name="Weissenberger G."/>
            <person name="Xin Y."/>
            <person name="Zou X."/>
            <person name="Han Y."/>
            <person name="Richards S."/>
            <person name="Worley K."/>
            <person name="Muzny D."/>
            <person name="Gibbs R."/>
        </authorList>
    </citation>
    <scope>NUCLEOTIDE SEQUENCE</scope>
    <source>
        <strain evidence="1">Sampled in the wild</strain>
    </source>
</reference>
<dbReference type="Proteomes" id="UP000792457">
    <property type="component" value="Unassembled WGS sequence"/>
</dbReference>
<gene>
    <name evidence="1" type="ORF">J437_LFUL000532</name>
</gene>
<evidence type="ECO:0008006" key="3">
    <source>
        <dbReference type="Google" id="ProtNLM"/>
    </source>
</evidence>
<evidence type="ECO:0000313" key="2">
    <source>
        <dbReference type="Proteomes" id="UP000792457"/>
    </source>
</evidence>